<evidence type="ECO:0000313" key="3">
    <source>
        <dbReference type="EMBL" id="CAL1541505.1"/>
    </source>
</evidence>
<name>A0AAV2I9J8_LYMST</name>
<accession>A0AAV2I9J8</accession>
<evidence type="ECO:0000313" key="4">
    <source>
        <dbReference type="Proteomes" id="UP001497497"/>
    </source>
</evidence>
<feature type="transmembrane region" description="Helical" evidence="1">
    <location>
        <begin position="269"/>
        <end position="292"/>
    </location>
</feature>
<organism evidence="3 4">
    <name type="scientific">Lymnaea stagnalis</name>
    <name type="common">Great pond snail</name>
    <name type="synonym">Helix stagnalis</name>
    <dbReference type="NCBI Taxonomy" id="6523"/>
    <lineage>
        <taxon>Eukaryota</taxon>
        <taxon>Metazoa</taxon>
        <taxon>Spiralia</taxon>
        <taxon>Lophotrochozoa</taxon>
        <taxon>Mollusca</taxon>
        <taxon>Gastropoda</taxon>
        <taxon>Heterobranchia</taxon>
        <taxon>Euthyneura</taxon>
        <taxon>Panpulmonata</taxon>
        <taxon>Hygrophila</taxon>
        <taxon>Lymnaeoidea</taxon>
        <taxon>Lymnaeidae</taxon>
        <taxon>Lymnaea</taxon>
    </lineage>
</organism>
<feature type="chain" id="PRO_5043696444" evidence="2">
    <location>
        <begin position="20"/>
        <end position="307"/>
    </location>
</feature>
<dbReference type="AlphaFoldDB" id="A0AAV2I9J8"/>
<reference evidence="3 4" key="1">
    <citation type="submission" date="2024-04" db="EMBL/GenBank/DDBJ databases">
        <authorList>
            <consortium name="Genoscope - CEA"/>
            <person name="William W."/>
        </authorList>
    </citation>
    <scope>NUCLEOTIDE SEQUENCE [LARGE SCALE GENOMIC DNA]</scope>
</reference>
<protein>
    <submittedName>
        <fullName evidence="3">Uncharacterized protein</fullName>
    </submittedName>
</protein>
<feature type="signal peptide" evidence="2">
    <location>
        <begin position="1"/>
        <end position="19"/>
    </location>
</feature>
<keyword evidence="2" id="KW-0732">Signal</keyword>
<dbReference type="Proteomes" id="UP001497497">
    <property type="component" value="Unassembled WGS sequence"/>
</dbReference>
<evidence type="ECO:0000256" key="2">
    <source>
        <dbReference type="SAM" id="SignalP"/>
    </source>
</evidence>
<gene>
    <name evidence="3" type="ORF">GSLYS_00015111001</name>
</gene>
<comment type="caution">
    <text evidence="3">The sequence shown here is derived from an EMBL/GenBank/DDBJ whole genome shotgun (WGS) entry which is preliminary data.</text>
</comment>
<keyword evidence="1" id="KW-1133">Transmembrane helix</keyword>
<evidence type="ECO:0000256" key="1">
    <source>
        <dbReference type="SAM" id="Phobius"/>
    </source>
</evidence>
<proteinExistence type="predicted"/>
<sequence length="307" mass="35214">MRNQLFLWTLLSMINELTAVQEIKDFFFTNIDCPRNCNNSLLETIDRCTINYVMKIEDLKEPYITFEMKETNAQNWEVLFAIDLTYDCNGYKDNVDFYCTEDERNVYILSINANKIKRNYEAMIRFSLTSSDGKKIYSGHQHFPNVYGTTNATGQLKINGERILADTNCSVTVKAKELVLEFSCVSSAGQCVIEITVNYSIVAYQRGKYASYKETYKSGLTLNVSIRFASCVLNGDYNFMSCSVITETTDLSDDKGKSKQDTNSDWEEMIIIICFSVIGFLILCGVIALIIFRAKKYGCCTFFKRYF</sequence>
<keyword evidence="1" id="KW-0812">Transmembrane</keyword>
<keyword evidence="1" id="KW-0472">Membrane</keyword>
<keyword evidence="4" id="KW-1185">Reference proteome</keyword>
<dbReference type="EMBL" id="CAXITT010000436">
    <property type="protein sequence ID" value="CAL1541505.1"/>
    <property type="molecule type" value="Genomic_DNA"/>
</dbReference>